<keyword evidence="1" id="KW-1133">Transmembrane helix</keyword>
<evidence type="ECO:0000313" key="2">
    <source>
        <dbReference type="EnsemblPlants" id="OPUNC04G01350.1"/>
    </source>
</evidence>
<keyword evidence="1" id="KW-0472">Membrane</keyword>
<reference evidence="2" key="2">
    <citation type="submission" date="2018-05" db="EMBL/GenBank/DDBJ databases">
        <title>OpunRS2 (Oryza punctata Reference Sequence Version 2).</title>
        <authorList>
            <person name="Zhang J."/>
            <person name="Kudrna D."/>
            <person name="Lee S."/>
            <person name="Talag J."/>
            <person name="Welchert J."/>
            <person name="Wing R.A."/>
        </authorList>
    </citation>
    <scope>NUCLEOTIDE SEQUENCE [LARGE SCALE GENOMIC DNA]</scope>
</reference>
<protein>
    <submittedName>
        <fullName evidence="2">Uncharacterized protein</fullName>
    </submittedName>
</protein>
<dbReference type="Gramene" id="OPUNC04G01350.1">
    <property type="protein sequence ID" value="OPUNC04G01350.1"/>
    <property type="gene ID" value="OPUNC04G01350"/>
</dbReference>
<dbReference type="Proteomes" id="UP000026962">
    <property type="component" value="Chromosome 4"/>
</dbReference>
<reference evidence="2" key="1">
    <citation type="submission" date="2015-04" db="UniProtKB">
        <authorList>
            <consortium name="EnsemblPlants"/>
        </authorList>
    </citation>
    <scope>IDENTIFICATION</scope>
</reference>
<keyword evidence="1" id="KW-0812">Transmembrane</keyword>
<feature type="transmembrane region" description="Helical" evidence="1">
    <location>
        <begin position="12"/>
        <end position="30"/>
    </location>
</feature>
<dbReference type="HOGENOM" id="CLU_3243032_0_0_1"/>
<dbReference type="EnsemblPlants" id="OPUNC04G01350.1">
    <property type="protein sequence ID" value="OPUNC04G01350.1"/>
    <property type="gene ID" value="OPUNC04G01350"/>
</dbReference>
<sequence>MDPAKVSLVTRIQFYVGLFWGLVYLYCSCIKEMNFVMIYHFAE</sequence>
<evidence type="ECO:0000313" key="3">
    <source>
        <dbReference type="Proteomes" id="UP000026962"/>
    </source>
</evidence>
<proteinExistence type="predicted"/>
<keyword evidence="3" id="KW-1185">Reference proteome</keyword>
<evidence type="ECO:0000256" key="1">
    <source>
        <dbReference type="SAM" id="Phobius"/>
    </source>
</evidence>
<organism evidence="2">
    <name type="scientific">Oryza punctata</name>
    <name type="common">Red rice</name>
    <dbReference type="NCBI Taxonomy" id="4537"/>
    <lineage>
        <taxon>Eukaryota</taxon>
        <taxon>Viridiplantae</taxon>
        <taxon>Streptophyta</taxon>
        <taxon>Embryophyta</taxon>
        <taxon>Tracheophyta</taxon>
        <taxon>Spermatophyta</taxon>
        <taxon>Magnoliopsida</taxon>
        <taxon>Liliopsida</taxon>
        <taxon>Poales</taxon>
        <taxon>Poaceae</taxon>
        <taxon>BOP clade</taxon>
        <taxon>Oryzoideae</taxon>
        <taxon>Oryzeae</taxon>
        <taxon>Oryzinae</taxon>
        <taxon>Oryza</taxon>
    </lineage>
</organism>
<name>A0A0E0KMD5_ORYPU</name>
<dbReference type="AlphaFoldDB" id="A0A0E0KMD5"/>
<accession>A0A0E0KMD5</accession>